<keyword evidence="4" id="KW-1185">Reference proteome</keyword>
<sequence>MNELAVSKENHEILVANHEKLLGLLEDVRSNEDKLKGTINSLESKLKSAEHERLQLTEEISGLKIQLQKISPLQDEVLVLKGSLYGTKFENEKLQTSLQFLSGDYEELKTERISLLQKISSMQKATSELENCKRSKDALEEKMLRLEGDLTASQAQCTQDSELKNELGRIKRLNSQFLWKIKHVEEEKEEWLQRAQALEEELKQKKEVKQEQIESRSNHFVEDPRSCATNTSINQELKLSEKKEEGNIVQLSKDQSESCVKTENQGIALHQRHDNDEQYDNTASSPKAAIDTASRIQFLENELAEALEANDLYKAQLKSLLAEEVQIGQAINKEEEKQKADKLEAELREISERYLDMSLKYAEVEAQREQLSYSFYYNLRFLHVIKENISHTRRWRRRQLLSLKEVR</sequence>
<feature type="compositionally biased region" description="Basic and acidic residues" evidence="2">
    <location>
        <begin position="207"/>
        <end position="225"/>
    </location>
</feature>
<gene>
    <name evidence="3" type="ORF">HYC85_000568</name>
</gene>
<reference evidence="4" key="1">
    <citation type="journal article" date="2020" name="Nat. Commun.">
        <title>Genome assembly of wild tea tree DASZ reveals pedigree and selection history of tea varieties.</title>
        <authorList>
            <person name="Zhang W."/>
            <person name="Zhang Y."/>
            <person name="Qiu H."/>
            <person name="Guo Y."/>
            <person name="Wan H."/>
            <person name="Zhang X."/>
            <person name="Scossa F."/>
            <person name="Alseekh S."/>
            <person name="Zhang Q."/>
            <person name="Wang P."/>
            <person name="Xu L."/>
            <person name="Schmidt M.H."/>
            <person name="Jia X."/>
            <person name="Li D."/>
            <person name="Zhu A."/>
            <person name="Guo F."/>
            <person name="Chen W."/>
            <person name="Ni D."/>
            <person name="Usadel B."/>
            <person name="Fernie A.R."/>
            <person name="Wen W."/>
        </authorList>
    </citation>
    <scope>NUCLEOTIDE SEQUENCE [LARGE SCALE GENOMIC DNA]</scope>
    <source>
        <strain evidence="4">cv. G240</strain>
    </source>
</reference>
<dbReference type="EMBL" id="JACBKZ010000001">
    <property type="protein sequence ID" value="KAF5959359.1"/>
    <property type="molecule type" value="Genomic_DNA"/>
</dbReference>
<reference evidence="3 4" key="2">
    <citation type="submission" date="2020-07" db="EMBL/GenBank/DDBJ databases">
        <title>Genome assembly of wild tea tree DASZ reveals pedigree and selection history of tea varieties.</title>
        <authorList>
            <person name="Zhang W."/>
        </authorList>
    </citation>
    <scope>NUCLEOTIDE SEQUENCE [LARGE SCALE GENOMIC DNA]</scope>
    <source>
        <strain evidence="4">cv. G240</strain>
        <tissue evidence="3">Leaf</tissue>
    </source>
</reference>
<comment type="caution">
    <text evidence="3">The sequence shown here is derived from an EMBL/GenBank/DDBJ whole genome shotgun (WGS) entry which is preliminary data.</text>
</comment>
<feature type="coiled-coil region" evidence="1">
    <location>
        <begin position="289"/>
        <end position="360"/>
    </location>
</feature>
<dbReference type="PANTHER" id="PTHR47270">
    <property type="entry name" value="PROTEIN MLP1-LIKE"/>
    <property type="match status" value="1"/>
</dbReference>
<name>A0A7J7I349_CAMSI</name>
<dbReference type="AlphaFoldDB" id="A0A7J7I349"/>
<feature type="region of interest" description="Disordered" evidence="2">
    <location>
        <begin position="207"/>
        <end position="226"/>
    </location>
</feature>
<feature type="coiled-coil region" evidence="1">
    <location>
        <begin position="25"/>
        <end position="66"/>
    </location>
</feature>
<evidence type="ECO:0000313" key="3">
    <source>
        <dbReference type="EMBL" id="KAF5959359.1"/>
    </source>
</evidence>
<protein>
    <submittedName>
        <fullName evidence="3">Uncharacterized protein</fullName>
    </submittedName>
</protein>
<organism evidence="3 4">
    <name type="scientific">Camellia sinensis</name>
    <name type="common">Tea plant</name>
    <name type="synonym">Thea sinensis</name>
    <dbReference type="NCBI Taxonomy" id="4442"/>
    <lineage>
        <taxon>Eukaryota</taxon>
        <taxon>Viridiplantae</taxon>
        <taxon>Streptophyta</taxon>
        <taxon>Embryophyta</taxon>
        <taxon>Tracheophyta</taxon>
        <taxon>Spermatophyta</taxon>
        <taxon>Magnoliopsida</taxon>
        <taxon>eudicotyledons</taxon>
        <taxon>Gunneridae</taxon>
        <taxon>Pentapetalae</taxon>
        <taxon>asterids</taxon>
        <taxon>Ericales</taxon>
        <taxon>Theaceae</taxon>
        <taxon>Camellia</taxon>
    </lineage>
</organism>
<dbReference type="PANTHER" id="PTHR47270:SF13">
    <property type="entry name" value="HEAVY CHAIN-LIKE PROTEIN, PUTATIVE-RELATED"/>
    <property type="match status" value="1"/>
</dbReference>
<keyword evidence="1" id="KW-0175">Coiled coil</keyword>
<evidence type="ECO:0000256" key="2">
    <source>
        <dbReference type="SAM" id="MobiDB-lite"/>
    </source>
</evidence>
<evidence type="ECO:0000256" key="1">
    <source>
        <dbReference type="SAM" id="Coils"/>
    </source>
</evidence>
<dbReference type="Proteomes" id="UP000593564">
    <property type="component" value="Unassembled WGS sequence"/>
</dbReference>
<accession>A0A7J7I349</accession>
<proteinExistence type="predicted"/>
<feature type="coiled-coil region" evidence="1">
    <location>
        <begin position="91"/>
        <end position="156"/>
    </location>
</feature>
<evidence type="ECO:0000313" key="4">
    <source>
        <dbReference type="Proteomes" id="UP000593564"/>
    </source>
</evidence>